<evidence type="ECO:0000256" key="1">
    <source>
        <dbReference type="SAM" id="MobiDB-lite"/>
    </source>
</evidence>
<organism evidence="2 3">
    <name type="scientific">Austropuccinia psidii MF-1</name>
    <dbReference type="NCBI Taxonomy" id="1389203"/>
    <lineage>
        <taxon>Eukaryota</taxon>
        <taxon>Fungi</taxon>
        <taxon>Dikarya</taxon>
        <taxon>Basidiomycota</taxon>
        <taxon>Pucciniomycotina</taxon>
        <taxon>Pucciniomycetes</taxon>
        <taxon>Pucciniales</taxon>
        <taxon>Sphaerophragmiaceae</taxon>
        <taxon>Austropuccinia</taxon>
    </lineage>
</organism>
<dbReference type="EMBL" id="AVOT02009879">
    <property type="protein sequence ID" value="MBW0488992.1"/>
    <property type="molecule type" value="Genomic_DNA"/>
</dbReference>
<name>A0A9Q3CSF9_9BASI</name>
<evidence type="ECO:0000313" key="3">
    <source>
        <dbReference type="Proteomes" id="UP000765509"/>
    </source>
</evidence>
<evidence type="ECO:0000313" key="2">
    <source>
        <dbReference type="EMBL" id="MBW0488992.1"/>
    </source>
</evidence>
<proteinExistence type="predicted"/>
<dbReference type="AlphaFoldDB" id="A0A9Q3CSF9"/>
<comment type="caution">
    <text evidence="2">The sequence shown here is derived from an EMBL/GenBank/DDBJ whole genome shotgun (WGS) entry which is preliminary data.</text>
</comment>
<accession>A0A9Q3CSF9</accession>
<feature type="compositionally biased region" description="Polar residues" evidence="1">
    <location>
        <begin position="58"/>
        <end position="67"/>
    </location>
</feature>
<reference evidence="2" key="1">
    <citation type="submission" date="2021-03" db="EMBL/GenBank/DDBJ databases">
        <title>Draft genome sequence of rust myrtle Austropuccinia psidii MF-1, a brazilian biotype.</title>
        <authorList>
            <person name="Quecine M.C."/>
            <person name="Pachon D.M.R."/>
            <person name="Bonatelli M.L."/>
            <person name="Correr F.H."/>
            <person name="Franceschini L.M."/>
            <person name="Leite T.F."/>
            <person name="Margarido G.R.A."/>
            <person name="Almeida C.A."/>
            <person name="Ferrarezi J.A."/>
            <person name="Labate C.A."/>
        </authorList>
    </citation>
    <scope>NUCLEOTIDE SEQUENCE</scope>
    <source>
        <strain evidence="2">MF-1</strain>
    </source>
</reference>
<gene>
    <name evidence="2" type="ORF">O181_028707</name>
</gene>
<dbReference type="Proteomes" id="UP000765509">
    <property type="component" value="Unassembled WGS sequence"/>
</dbReference>
<keyword evidence="3" id="KW-1185">Reference proteome</keyword>
<feature type="region of interest" description="Disordered" evidence="1">
    <location>
        <begin position="26"/>
        <end position="169"/>
    </location>
</feature>
<feature type="compositionally biased region" description="Acidic residues" evidence="1">
    <location>
        <begin position="69"/>
        <end position="79"/>
    </location>
</feature>
<feature type="compositionally biased region" description="Pro residues" evidence="1">
    <location>
        <begin position="147"/>
        <end position="157"/>
    </location>
</feature>
<feature type="compositionally biased region" description="Polar residues" evidence="1">
    <location>
        <begin position="87"/>
        <end position="114"/>
    </location>
</feature>
<sequence length="169" mass="18351">MSTSRGSTFQHQNVYMEKEGWAFGKEFPVSEAPTPDGTSEVPISRIKNQGVVKRIGEISNSPTNPNAEGSDELDDEEVEVVNPSIGHHSSTSPYQPSSKIFQSKVIPSTPRNFQPTLSIIPSSIPPPSPNTSTSRPFLASPLSSSPIPKPRQLPIVPPKNNNLWPAPEE</sequence>
<protein>
    <submittedName>
        <fullName evidence="2">Uncharacterized protein</fullName>
    </submittedName>
</protein>